<evidence type="ECO:0000256" key="1">
    <source>
        <dbReference type="SAM" id="MobiDB-lite"/>
    </source>
</evidence>
<gene>
    <name evidence="2" type="ORF">M0R45_028052</name>
</gene>
<reference evidence="2 3" key="1">
    <citation type="journal article" date="2023" name="G3 (Bethesda)">
        <title>A chromosome-length genome assembly and annotation of blackberry (Rubus argutus, cv. 'Hillquist').</title>
        <authorList>
            <person name="Bruna T."/>
            <person name="Aryal R."/>
            <person name="Dudchenko O."/>
            <person name="Sargent D.J."/>
            <person name="Mead D."/>
            <person name="Buti M."/>
            <person name="Cavallini A."/>
            <person name="Hytonen T."/>
            <person name="Andres J."/>
            <person name="Pham M."/>
            <person name="Weisz D."/>
            <person name="Mascagni F."/>
            <person name="Usai G."/>
            <person name="Natali L."/>
            <person name="Bassil N."/>
            <person name="Fernandez G.E."/>
            <person name="Lomsadze A."/>
            <person name="Armour M."/>
            <person name="Olukolu B."/>
            <person name="Poorten T."/>
            <person name="Britton C."/>
            <person name="Davik J."/>
            <person name="Ashrafi H."/>
            <person name="Aiden E.L."/>
            <person name="Borodovsky M."/>
            <person name="Worthington M."/>
        </authorList>
    </citation>
    <scope>NUCLEOTIDE SEQUENCE [LARGE SCALE GENOMIC DNA]</scope>
    <source>
        <strain evidence="2">PI 553951</strain>
    </source>
</reference>
<dbReference type="AlphaFoldDB" id="A0AAW1W3H0"/>
<dbReference type="EMBL" id="JBEDUW010000006">
    <property type="protein sequence ID" value="KAK9919460.1"/>
    <property type="molecule type" value="Genomic_DNA"/>
</dbReference>
<comment type="caution">
    <text evidence="2">The sequence shown here is derived from an EMBL/GenBank/DDBJ whole genome shotgun (WGS) entry which is preliminary data.</text>
</comment>
<sequence>MDTHSNNSLNNSPSDDLPIAQEISNPENAAEIREGGQVEESDDLPIAQGDLDNVDEDQEYFMNILDLDDHRSAKDIWASGEFGEGGQVDEEDEFLQLLTAPPSENDKRLVKELLVVSEQSCVRSPLGSVDGGTNWFDYCYANPDGVDPEPHQFDYEDDIFGDDVDFEELLLVLSEHSCVRSPLGSVDGDDIFGDDVDFEELRHLLSDDEKNRILIGVHEQQEGGQIPVVQDESGELTQFLMAETTSEEEEIMKDPNFEEMFKEFQHSLLAEPVKTFDTWAVVVYSELLQLAAHNKKPNKTWTGVLHFFRHFTFSSYQTRKRTLSLSAYFSDFMDSVLVSSSSSSSHEDTKQGIKLRVHLGEGLRHLPTLDIKVVSSSTTIAEVTEEIRNQIFVEFGHNIPVARMLIRPHNDGAEQLTVEDDSADLADHLTLEDIGTNELDLILRRTN</sequence>
<accession>A0AAW1W3H0</accession>
<feature type="compositionally biased region" description="Low complexity" evidence="1">
    <location>
        <begin position="1"/>
        <end position="18"/>
    </location>
</feature>
<name>A0AAW1W3H0_RUBAR</name>
<dbReference type="Proteomes" id="UP001457282">
    <property type="component" value="Unassembled WGS sequence"/>
</dbReference>
<protein>
    <submittedName>
        <fullName evidence="2">Uncharacterized protein</fullName>
    </submittedName>
</protein>
<proteinExistence type="predicted"/>
<keyword evidence="3" id="KW-1185">Reference proteome</keyword>
<feature type="region of interest" description="Disordered" evidence="1">
    <location>
        <begin position="1"/>
        <end position="26"/>
    </location>
</feature>
<evidence type="ECO:0000313" key="2">
    <source>
        <dbReference type="EMBL" id="KAK9919460.1"/>
    </source>
</evidence>
<evidence type="ECO:0000313" key="3">
    <source>
        <dbReference type="Proteomes" id="UP001457282"/>
    </source>
</evidence>
<organism evidence="2 3">
    <name type="scientific">Rubus argutus</name>
    <name type="common">Southern blackberry</name>
    <dbReference type="NCBI Taxonomy" id="59490"/>
    <lineage>
        <taxon>Eukaryota</taxon>
        <taxon>Viridiplantae</taxon>
        <taxon>Streptophyta</taxon>
        <taxon>Embryophyta</taxon>
        <taxon>Tracheophyta</taxon>
        <taxon>Spermatophyta</taxon>
        <taxon>Magnoliopsida</taxon>
        <taxon>eudicotyledons</taxon>
        <taxon>Gunneridae</taxon>
        <taxon>Pentapetalae</taxon>
        <taxon>rosids</taxon>
        <taxon>fabids</taxon>
        <taxon>Rosales</taxon>
        <taxon>Rosaceae</taxon>
        <taxon>Rosoideae</taxon>
        <taxon>Rosoideae incertae sedis</taxon>
        <taxon>Rubus</taxon>
    </lineage>
</organism>